<dbReference type="SMART" id="SM00345">
    <property type="entry name" value="HTH_GNTR"/>
    <property type="match status" value="1"/>
</dbReference>
<name>A0A410GFL3_9BURK</name>
<dbReference type="PROSITE" id="PS50949">
    <property type="entry name" value="HTH_GNTR"/>
    <property type="match status" value="1"/>
</dbReference>
<protein>
    <submittedName>
        <fullName evidence="5">GntR family transcriptional regulator</fullName>
    </submittedName>
</protein>
<accession>A0A410GFL3</accession>
<evidence type="ECO:0000313" key="6">
    <source>
        <dbReference type="Proteomes" id="UP000283474"/>
    </source>
</evidence>
<evidence type="ECO:0000256" key="2">
    <source>
        <dbReference type="ARBA" id="ARBA00023125"/>
    </source>
</evidence>
<keyword evidence="6" id="KW-1185">Reference proteome</keyword>
<feature type="domain" description="HTH gntR-type" evidence="4">
    <location>
        <begin position="13"/>
        <end position="80"/>
    </location>
</feature>
<dbReference type="InterPro" id="IPR011711">
    <property type="entry name" value="GntR_C"/>
</dbReference>
<keyword evidence="3" id="KW-0804">Transcription</keyword>
<dbReference type="InterPro" id="IPR036388">
    <property type="entry name" value="WH-like_DNA-bd_sf"/>
</dbReference>
<dbReference type="InterPro" id="IPR000524">
    <property type="entry name" value="Tscrpt_reg_HTH_GntR"/>
</dbReference>
<keyword evidence="1" id="KW-0805">Transcription regulation</keyword>
<evidence type="ECO:0000313" key="5">
    <source>
        <dbReference type="EMBL" id="QAA95096.1"/>
    </source>
</evidence>
<dbReference type="Gene3D" id="1.20.120.530">
    <property type="entry name" value="GntR ligand-binding domain-like"/>
    <property type="match status" value="1"/>
</dbReference>
<dbReference type="GO" id="GO:0003677">
    <property type="term" value="F:DNA binding"/>
    <property type="evidence" value="ECO:0007669"/>
    <property type="project" value="UniProtKB-KW"/>
</dbReference>
<dbReference type="Gene3D" id="1.10.10.10">
    <property type="entry name" value="Winged helix-like DNA-binding domain superfamily/Winged helix DNA-binding domain"/>
    <property type="match status" value="1"/>
</dbReference>
<dbReference type="KEGG" id="pus:CKA81_15440"/>
<reference evidence="5 6" key="1">
    <citation type="submission" date="2017-08" db="EMBL/GenBank/DDBJ databases">
        <authorList>
            <person name="Park S.-J."/>
            <person name="Kim H."/>
        </authorList>
    </citation>
    <scope>NUCLEOTIDE SEQUENCE [LARGE SCALE GENOMIC DNA]</scope>
    <source>
        <strain evidence="6">ye3</strain>
    </source>
</reference>
<keyword evidence="2" id="KW-0238">DNA-binding</keyword>
<dbReference type="InterPro" id="IPR036390">
    <property type="entry name" value="WH_DNA-bd_sf"/>
</dbReference>
<organism evidence="5 6">
    <name type="scientific">Pollutimonas thiosulfatoxidans</name>
    <dbReference type="NCBI Taxonomy" id="2028345"/>
    <lineage>
        <taxon>Bacteria</taxon>
        <taxon>Pseudomonadati</taxon>
        <taxon>Pseudomonadota</taxon>
        <taxon>Betaproteobacteria</taxon>
        <taxon>Burkholderiales</taxon>
        <taxon>Alcaligenaceae</taxon>
        <taxon>Pollutimonas</taxon>
    </lineage>
</organism>
<evidence type="ECO:0000256" key="1">
    <source>
        <dbReference type="ARBA" id="ARBA00023015"/>
    </source>
</evidence>
<dbReference type="InterPro" id="IPR008920">
    <property type="entry name" value="TF_FadR/GntR_C"/>
</dbReference>
<dbReference type="AlphaFoldDB" id="A0A410GFL3"/>
<dbReference type="Proteomes" id="UP000283474">
    <property type="component" value="Chromosome"/>
</dbReference>
<proteinExistence type="predicted"/>
<evidence type="ECO:0000259" key="4">
    <source>
        <dbReference type="PROSITE" id="PS50949"/>
    </source>
</evidence>
<dbReference type="OrthoDB" id="7003764at2"/>
<sequence length="230" mass="25637">MASHIDIQPVVHTSVNEAVYCRLRDHLMRGDYAAGDVLGIQDLADAFGTSAMPVREALRRLAAQKALEPMKSRSMRVPVISRERLQDIRRARVLIEGTVTGWAVNHISADELSRLRVLAEQIGASLNQAGAIDYGLESNQQFHFTIYRAAKSDSMMAMIESLWLQSGPYLRATRKLMHSEERPSSELHARIVDAMARGDAEEARAAMESDICWPFDKLLAERAALAESSF</sequence>
<dbReference type="PANTHER" id="PTHR43537:SF39">
    <property type="entry name" value="HTH-TYPE TRANSCRIPTIONAL REGULATOR MCBR"/>
    <property type="match status" value="1"/>
</dbReference>
<dbReference type="PANTHER" id="PTHR43537">
    <property type="entry name" value="TRANSCRIPTIONAL REGULATOR, GNTR FAMILY"/>
    <property type="match status" value="1"/>
</dbReference>
<dbReference type="Pfam" id="PF07729">
    <property type="entry name" value="FCD"/>
    <property type="match status" value="1"/>
</dbReference>
<evidence type="ECO:0000256" key="3">
    <source>
        <dbReference type="ARBA" id="ARBA00023163"/>
    </source>
</evidence>
<dbReference type="GO" id="GO:0003700">
    <property type="term" value="F:DNA-binding transcription factor activity"/>
    <property type="evidence" value="ECO:0007669"/>
    <property type="project" value="InterPro"/>
</dbReference>
<dbReference type="SUPFAM" id="SSF48008">
    <property type="entry name" value="GntR ligand-binding domain-like"/>
    <property type="match status" value="1"/>
</dbReference>
<dbReference type="RefSeq" id="WP_128356085.1">
    <property type="nucleotide sequence ID" value="NZ_CP022987.1"/>
</dbReference>
<dbReference type="SMART" id="SM00895">
    <property type="entry name" value="FCD"/>
    <property type="match status" value="1"/>
</dbReference>
<dbReference type="EMBL" id="CP022987">
    <property type="protein sequence ID" value="QAA95096.1"/>
    <property type="molecule type" value="Genomic_DNA"/>
</dbReference>
<dbReference type="Pfam" id="PF00392">
    <property type="entry name" value="GntR"/>
    <property type="match status" value="1"/>
</dbReference>
<gene>
    <name evidence="5" type="ORF">CKA81_15440</name>
</gene>
<dbReference type="SUPFAM" id="SSF46785">
    <property type="entry name" value="Winged helix' DNA-binding domain"/>
    <property type="match status" value="1"/>
</dbReference>